<dbReference type="AlphaFoldDB" id="A0A5D4T203"/>
<evidence type="ECO:0000256" key="2">
    <source>
        <dbReference type="ARBA" id="ARBA00023157"/>
    </source>
</evidence>
<keyword evidence="2" id="KW-1015">Disulfide bond</keyword>
<protein>
    <submittedName>
        <fullName evidence="4">M3 family oligoendopeptidase</fullName>
    </submittedName>
</protein>
<proteinExistence type="predicted"/>
<dbReference type="SUPFAM" id="SSF55486">
    <property type="entry name" value="Metalloproteases ('zincins'), catalytic domain"/>
    <property type="match status" value="1"/>
</dbReference>
<sequence length="529" mass="61992">MVEKFLEEQNEQFQKLLKKSTHAGWMAQTTGEKKWAEEAGKASSEFSLFYANEDRYNQVKSYLQDPELTTEQKRQLEILEYGMKENQLDKETIEEMSTMSSELNYLFNTYLPEVNGKKLSANDIRNILLNSTDSKEREEAWKASKEVGQVVSQKLLTLVKKRNEAARKLGYGNYYEMSFANQELDLEEVFSMFENLVDQSDTTYRRLKGELDNELAKKFGVNVEELRPWHYVDPFFQEAPANEQTNLDQYFKGQDLEKLTADTFDSMDMPIDGLYASSDLNPREGKNPTAFCMDMNREGDIRVLCNNVDNTYWMGTMLHEFGHAAYNKYVNRDLPYLLRSFAHILTTESIAMLFGKMTENREWLSKFLKLDDAKLDTLMPSLEKHEQLKMLISARWIITFVFFERKLYENPDQDLNALWWETVEKVQLLHPPEDRNNPDWAAKIHFTLAPVYYQNYLLGELTAAQLYQHIKNNVSEEFFSLKVGAFIRDEFLAPGATYYWNKKIEKVTGEPLNPEHFIKAYCDYQKVNN</sequence>
<keyword evidence="3" id="KW-0325">Glycoprotein</keyword>
<dbReference type="GO" id="GO:0008237">
    <property type="term" value="F:metallopeptidase activity"/>
    <property type="evidence" value="ECO:0007669"/>
    <property type="project" value="InterPro"/>
</dbReference>
<reference evidence="4 5" key="1">
    <citation type="submission" date="2019-08" db="EMBL/GenBank/DDBJ databases">
        <title>Bacillus genomes from the desert of Cuatro Cienegas, Coahuila.</title>
        <authorList>
            <person name="Olmedo-Alvarez G."/>
        </authorList>
    </citation>
    <scope>NUCLEOTIDE SEQUENCE [LARGE SCALE GENOMIC DNA]</scope>
    <source>
        <strain evidence="4 5">CH98b_3T</strain>
    </source>
</reference>
<keyword evidence="1" id="KW-0732">Signal</keyword>
<dbReference type="Gene3D" id="1.10.1370.30">
    <property type="match status" value="1"/>
</dbReference>
<evidence type="ECO:0000256" key="3">
    <source>
        <dbReference type="ARBA" id="ARBA00023180"/>
    </source>
</evidence>
<dbReference type="Proteomes" id="UP000324517">
    <property type="component" value="Unassembled WGS sequence"/>
</dbReference>
<dbReference type="PANTHER" id="PTHR10514">
    <property type="entry name" value="ANGIOTENSIN-CONVERTING ENZYME"/>
    <property type="match status" value="1"/>
</dbReference>
<dbReference type="InterPro" id="IPR001548">
    <property type="entry name" value="Peptidase_M2"/>
</dbReference>
<accession>A0A5D4T203</accession>
<evidence type="ECO:0000313" key="5">
    <source>
        <dbReference type="Proteomes" id="UP000324517"/>
    </source>
</evidence>
<dbReference type="Pfam" id="PF01401">
    <property type="entry name" value="Peptidase_M2"/>
    <property type="match status" value="1"/>
</dbReference>
<gene>
    <name evidence="4" type="ORF">FZC75_18070</name>
</gene>
<dbReference type="OrthoDB" id="9762795at2"/>
<comment type="caution">
    <text evidence="4">The sequence shown here is derived from an EMBL/GenBank/DDBJ whole genome shotgun (WGS) entry which is preliminary data.</text>
</comment>
<dbReference type="PANTHER" id="PTHR10514:SF27">
    <property type="entry name" value="ANGIOTENSIN-CONVERTING ENZYME"/>
    <property type="match status" value="1"/>
</dbReference>
<dbReference type="EMBL" id="VTET01000010">
    <property type="protein sequence ID" value="TYS68648.1"/>
    <property type="molecule type" value="Genomic_DNA"/>
</dbReference>
<dbReference type="GO" id="GO:0016020">
    <property type="term" value="C:membrane"/>
    <property type="evidence" value="ECO:0007669"/>
    <property type="project" value="InterPro"/>
</dbReference>
<evidence type="ECO:0000256" key="1">
    <source>
        <dbReference type="ARBA" id="ARBA00022729"/>
    </source>
</evidence>
<evidence type="ECO:0000313" key="4">
    <source>
        <dbReference type="EMBL" id="TYS68648.1"/>
    </source>
</evidence>
<dbReference type="GO" id="GO:0006508">
    <property type="term" value="P:proteolysis"/>
    <property type="evidence" value="ECO:0007669"/>
    <property type="project" value="InterPro"/>
</dbReference>
<dbReference type="GO" id="GO:0008241">
    <property type="term" value="F:peptidyl-dipeptidase activity"/>
    <property type="evidence" value="ECO:0007669"/>
    <property type="project" value="InterPro"/>
</dbReference>
<organism evidence="4 5">
    <name type="scientific">Sutcliffiella horikoshii</name>
    <dbReference type="NCBI Taxonomy" id="79883"/>
    <lineage>
        <taxon>Bacteria</taxon>
        <taxon>Bacillati</taxon>
        <taxon>Bacillota</taxon>
        <taxon>Bacilli</taxon>
        <taxon>Bacillales</taxon>
        <taxon>Bacillaceae</taxon>
        <taxon>Sutcliffiella</taxon>
    </lineage>
</organism>
<name>A0A5D4T203_9BACI</name>